<dbReference type="InterPro" id="IPR027282">
    <property type="entry name" value="TPS"/>
</dbReference>
<dbReference type="Pfam" id="PF03865">
    <property type="entry name" value="ShlB"/>
    <property type="match status" value="1"/>
</dbReference>
<keyword evidence="7" id="KW-0472">Membrane</keyword>
<evidence type="ECO:0000256" key="5">
    <source>
        <dbReference type="ARBA" id="ARBA00022692"/>
    </source>
</evidence>
<keyword evidence="4" id="KW-1134">Transmembrane beta strand</keyword>
<dbReference type="InterPro" id="IPR034746">
    <property type="entry name" value="POTRA"/>
</dbReference>
<reference evidence="11 12" key="1">
    <citation type="submission" date="2016-10" db="EMBL/GenBank/DDBJ databases">
        <authorList>
            <person name="Varghese N."/>
            <person name="Submissions S."/>
        </authorList>
    </citation>
    <scope>NUCLEOTIDE SEQUENCE [LARGE SCALE GENOMIC DNA]</scope>
    <source>
        <strain evidence="11 12">BS2981</strain>
    </source>
</reference>
<dbReference type="PANTHER" id="PTHR34597:SF3">
    <property type="entry name" value="OUTER MEMBRANE TRANSPORTER CDIB"/>
    <property type="match status" value="1"/>
</dbReference>
<name>A0ABY0V2V2_PSECE</name>
<dbReference type="Pfam" id="PF17287">
    <property type="entry name" value="POTRA_3"/>
    <property type="match status" value="1"/>
</dbReference>
<evidence type="ECO:0000259" key="10">
    <source>
        <dbReference type="PROSITE" id="PS51779"/>
    </source>
</evidence>
<evidence type="ECO:0000256" key="4">
    <source>
        <dbReference type="ARBA" id="ARBA00022452"/>
    </source>
</evidence>
<evidence type="ECO:0000313" key="12">
    <source>
        <dbReference type="Proteomes" id="UP000199576"/>
    </source>
</evidence>
<dbReference type="InterPro" id="IPR051544">
    <property type="entry name" value="TPS_OM_transporter"/>
</dbReference>
<keyword evidence="5" id="KW-0812">Transmembrane</keyword>
<dbReference type="Gene3D" id="3.10.20.310">
    <property type="entry name" value="membrane protein fhac"/>
    <property type="match status" value="1"/>
</dbReference>
<feature type="region of interest" description="Disordered" evidence="9">
    <location>
        <begin position="66"/>
        <end position="86"/>
    </location>
</feature>
<proteinExistence type="inferred from homology"/>
<dbReference type="InterPro" id="IPR013686">
    <property type="entry name" value="Polypept-transport_assoc_ShlB"/>
</dbReference>
<organism evidence="11 12">
    <name type="scientific">Pseudomonas cedrina</name>
    <dbReference type="NCBI Taxonomy" id="651740"/>
    <lineage>
        <taxon>Bacteria</taxon>
        <taxon>Pseudomonadati</taxon>
        <taxon>Pseudomonadota</taxon>
        <taxon>Gammaproteobacteria</taxon>
        <taxon>Pseudomonadales</taxon>
        <taxon>Pseudomonadaceae</taxon>
        <taxon>Pseudomonas</taxon>
    </lineage>
</organism>
<protein>
    <submittedName>
        <fullName evidence="11">Hemolysin activation/secretion protein</fullName>
    </submittedName>
</protein>
<dbReference type="PIRSF" id="PIRSF029745">
    <property type="entry name" value="FhaC"/>
    <property type="match status" value="1"/>
</dbReference>
<dbReference type="InterPro" id="IPR035251">
    <property type="entry name" value="ShlB_POTRA"/>
</dbReference>
<evidence type="ECO:0000313" key="11">
    <source>
        <dbReference type="EMBL" id="SDT59439.1"/>
    </source>
</evidence>
<dbReference type="Gene3D" id="2.40.160.50">
    <property type="entry name" value="membrane protein fhac: a member of the omp85/tpsb transporter family"/>
    <property type="match status" value="1"/>
</dbReference>
<evidence type="ECO:0000256" key="3">
    <source>
        <dbReference type="ARBA" id="ARBA00022448"/>
    </source>
</evidence>
<dbReference type="Proteomes" id="UP000199576">
    <property type="component" value="Chromosome I"/>
</dbReference>
<dbReference type="PANTHER" id="PTHR34597">
    <property type="entry name" value="SLR1661 PROTEIN"/>
    <property type="match status" value="1"/>
</dbReference>
<keyword evidence="6" id="KW-0653">Protein transport</keyword>
<evidence type="ECO:0000256" key="6">
    <source>
        <dbReference type="ARBA" id="ARBA00022927"/>
    </source>
</evidence>
<gene>
    <name evidence="11" type="ORF">SAMN04490182_5653</name>
</gene>
<sequence>MLVCRPLIFDGSNMSFLLPRTRYLLCTFMLAYMSLNSATAAPTPGDQDLIRDRQNRLLEEQRRRLDELQDLPGKGDQSQAPATPADTRCFPIKDIELKGADSLSAGDRTLLLKPYIGQCLGVPQLNELLKVITDYYIAKGHVTSRAYLPQQDLSSGHLQVLVVEGKLEGLKGAQGSNLTDRELAMAFPGDVGGALNLREIEQLVDQLSRLPSKQAQMELTPGSQIGGSEVRVKNVPQKPWRASLSRNNDGQKSTGEQQWGAGLEWDSPLGLADQLILRGGHDAISDHQKTSNSSMFYYNLPWGWWNFSYTYSESEYRTFLMLDDLKVKQNGDSQNHQLRAERVIHRDEVSKTSVNVGLTHLRTNNYLLDSRLATSSNRLSEFQVGITHGRRIGNAFVNLDVGMQNGIGAFDAQSDQQVRDANGNLTATPRYRKYTATMSYLQPFTLWGESLSFSSLATGQRSEDVLYPAQRMSLGGSYSVRGFKDQQLNGDSGGYWRNEVRWARPVTLDWMRPAFAEYGASVGYDQGVISNDRYNDDQHGRVSSNSLELFARGKNVSTSVTFAHSLERPGVVTEREAPIYFRLDFFL</sequence>
<feature type="domain" description="POTRA" evidence="10">
    <location>
        <begin position="90"/>
        <end position="165"/>
    </location>
</feature>
<dbReference type="EMBL" id="LT629753">
    <property type="protein sequence ID" value="SDT59439.1"/>
    <property type="molecule type" value="Genomic_DNA"/>
</dbReference>
<evidence type="ECO:0000256" key="7">
    <source>
        <dbReference type="ARBA" id="ARBA00023136"/>
    </source>
</evidence>
<dbReference type="InterPro" id="IPR005565">
    <property type="entry name" value="Hemolysn_activator_HlyB_C"/>
</dbReference>
<evidence type="ECO:0000256" key="8">
    <source>
        <dbReference type="ARBA" id="ARBA00023237"/>
    </source>
</evidence>
<keyword evidence="8" id="KW-0998">Cell outer membrane</keyword>
<comment type="similarity">
    <text evidence="2">Belongs to the TPS (TC 1.B.20) family.</text>
</comment>
<comment type="subcellular location">
    <subcellularLocation>
        <location evidence="1">Cell outer membrane</location>
    </subcellularLocation>
</comment>
<evidence type="ECO:0000256" key="9">
    <source>
        <dbReference type="SAM" id="MobiDB-lite"/>
    </source>
</evidence>
<accession>A0ABY0V2V2</accession>
<keyword evidence="12" id="KW-1185">Reference proteome</keyword>
<evidence type="ECO:0000256" key="2">
    <source>
        <dbReference type="ARBA" id="ARBA00009055"/>
    </source>
</evidence>
<keyword evidence="3" id="KW-0813">Transport</keyword>
<evidence type="ECO:0000256" key="1">
    <source>
        <dbReference type="ARBA" id="ARBA00004442"/>
    </source>
</evidence>
<dbReference type="PROSITE" id="PS51779">
    <property type="entry name" value="POTRA"/>
    <property type="match status" value="1"/>
</dbReference>
<dbReference type="Pfam" id="PF08479">
    <property type="entry name" value="POTRA_2"/>
    <property type="match status" value="1"/>
</dbReference>